<dbReference type="GO" id="GO:0005829">
    <property type="term" value="C:cytosol"/>
    <property type="evidence" value="ECO:0007669"/>
    <property type="project" value="TreeGrafter"/>
</dbReference>
<keyword evidence="1" id="KW-0399">Innate immunity</keyword>
<evidence type="ECO:0000313" key="6">
    <source>
        <dbReference type="Ensembl" id="ENSELUP00000040521.3"/>
    </source>
</evidence>
<dbReference type="Gene3D" id="1.25.40.10">
    <property type="entry name" value="Tetratricopeptide repeat domain"/>
    <property type="match status" value="3"/>
</dbReference>
<evidence type="ECO:0000256" key="1">
    <source>
        <dbReference type="ARBA" id="ARBA00022588"/>
    </source>
</evidence>
<keyword evidence="4" id="KW-0391">Immunity</keyword>
<protein>
    <recommendedName>
        <fullName evidence="8">Interferon-induced protein with tetratricopeptide repeats 2-like</fullName>
    </recommendedName>
</protein>
<proteinExistence type="inferred from homology"/>
<dbReference type="GeneTree" id="ENSGT00950000182946"/>
<accession>A0A3P9AHA4</accession>
<dbReference type="SUPFAM" id="SSF48452">
    <property type="entry name" value="TPR-like"/>
    <property type="match status" value="2"/>
</dbReference>
<reference evidence="6" key="3">
    <citation type="submission" date="2025-08" db="UniProtKB">
        <authorList>
            <consortium name="Ensembl"/>
        </authorList>
    </citation>
    <scope>IDENTIFICATION</scope>
</reference>
<evidence type="ECO:0000313" key="7">
    <source>
        <dbReference type="Proteomes" id="UP000265140"/>
    </source>
</evidence>
<dbReference type="InParanoid" id="A0A3P9AHA4"/>
<dbReference type="Pfam" id="PF13181">
    <property type="entry name" value="TPR_8"/>
    <property type="match status" value="1"/>
</dbReference>
<dbReference type="AlphaFoldDB" id="A0A3P9AHA4"/>
<sequence length="436" mass="51014">MMVWGSAQTNPMNRLEELECHFTWKLDASRYKLLCIRDHLEDMGSDMSYPWQGQKYNLLAYIHYTLGSKDNALQCLNKAEKAFHQSSPCETTGPWMLATYGNLAWVYYHLDNQEESQGYIKKIEELQRDYPSPFQGEQHPEVFAEKAWTLIKFDQDKKKKAIEYFQIAIRMKPDQREWHSSYALALESVKTFPPNPEVLDKLRLAKEHDPDNLYVASVYLLQLGKVAQNEACQLAQQILNKPVSCYNGLKPLISFYSAHLSRNEAIDLADEALKRHPNVRFLKKCLAESYKWKICSSEDNPRRESMIHRAIGLYTEVISHYPETSIKMKLGLASIYAESEMDRRELADQIYEELLSSVQEPTLLQMLYHRYATYLNYSHKDYNRSIDYHMKAAEISHPNDYGKKSLNILSRIAQRGRNRRCAEIHEFLENLEVDEQ</sequence>
<evidence type="ECO:0008006" key="8">
    <source>
        <dbReference type="Google" id="ProtNLM"/>
    </source>
</evidence>
<reference evidence="6" key="4">
    <citation type="submission" date="2025-09" db="UniProtKB">
        <authorList>
            <consortium name="Ensembl"/>
        </authorList>
    </citation>
    <scope>IDENTIFICATION</scope>
</reference>
<evidence type="ECO:0000256" key="2">
    <source>
        <dbReference type="ARBA" id="ARBA00022737"/>
    </source>
</evidence>
<dbReference type="Bgee" id="ENSELUG00000025395">
    <property type="expression patterns" value="Expressed in digestive tract and 1 other cell type or tissue"/>
</dbReference>
<gene>
    <name evidence="6" type="primary">TTC30B</name>
</gene>
<keyword evidence="2" id="KW-0677">Repeat</keyword>
<dbReference type="Ensembl" id="ENSELUT00000032874.3">
    <property type="protein sequence ID" value="ENSELUP00000040521.3"/>
    <property type="gene ID" value="ENSELUG00000037694.1"/>
</dbReference>
<dbReference type="InterPro" id="IPR011990">
    <property type="entry name" value="TPR-like_helical_dom_sf"/>
</dbReference>
<name>A0A3P9AHA4_ESOLU</name>
<reference evidence="6" key="2">
    <citation type="submission" date="2020-02" db="EMBL/GenBank/DDBJ databases">
        <title>Esox lucius (northern pike) genome, fEsoLuc1, primary haplotype.</title>
        <authorList>
            <person name="Myers G."/>
            <person name="Karagic N."/>
            <person name="Meyer A."/>
            <person name="Pippel M."/>
            <person name="Reichard M."/>
            <person name="Winkler S."/>
            <person name="Tracey A."/>
            <person name="Sims Y."/>
            <person name="Howe K."/>
            <person name="Rhie A."/>
            <person name="Formenti G."/>
            <person name="Durbin R."/>
            <person name="Fedrigo O."/>
            <person name="Jarvis E.D."/>
        </authorList>
    </citation>
    <scope>NUCLEOTIDE SEQUENCE [LARGE SCALE GENOMIC DNA]</scope>
</reference>
<dbReference type="GO" id="GO:0051607">
    <property type="term" value="P:defense response to virus"/>
    <property type="evidence" value="ECO:0007669"/>
    <property type="project" value="TreeGrafter"/>
</dbReference>
<dbReference type="Proteomes" id="UP000265140">
    <property type="component" value="Chromosome 8"/>
</dbReference>
<keyword evidence="3" id="KW-0802">TPR repeat</keyword>
<comment type="similarity">
    <text evidence="5">Belongs to the IFIT family.</text>
</comment>
<dbReference type="PANTHER" id="PTHR10271">
    <property type="entry name" value="INTERFERON-INDUCED PROTEIN WITH TETRATRICOPEPTIDE REPEATS"/>
    <property type="match status" value="1"/>
</dbReference>
<evidence type="ECO:0000256" key="4">
    <source>
        <dbReference type="ARBA" id="ARBA00022859"/>
    </source>
</evidence>
<dbReference type="FunFam" id="1.25.40.10:FF:000036">
    <property type="entry name" value="interferon-induced protein with tetratricopeptide repeats 5"/>
    <property type="match status" value="1"/>
</dbReference>
<dbReference type="InterPro" id="IPR019734">
    <property type="entry name" value="TPR_rpt"/>
</dbReference>
<dbReference type="OMA" id="AAICYKR"/>
<dbReference type="SMART" id="SM00028">
    <property type="entry name" value="TPR"/>
    <property type="match status" value="3"/>
</dbReference>
<organism evidence="6 7">
    <name type="scientific">Esox lucius</name>
    <name type="common">Northern pike</name>
    <dbReference type="NCBI Taxonomy" id="8010"/>
    <lineage>
        <taxon>Eukaryota</taxon>
        <taxon>Metazoa</taxon>
        <taxon>Chordata</taxon>
        <taxon>Craniata</taxon>
        <taxon>Vertebrata</taxon>
        <taxon>Euteleostomi</taxon>
        <taxon>Actinopterygii</taxon>
        <taxon>Neopterygii</taxon>
        <taxon>Teleostei</taxon>
        <taxon>Protacanthopterygii</taxon>
        <taxon>Esociformes</taxon>
        <taxon>Esocidae</taxon>
        <taxon>Esox</taxon>
    </lineage>
</organism>
<dbReference type="FunCoup" id="A0A3P9AHA4">
    <property type="interactions" value="1"/>
</dbReference>
<dbReference type="STRING" id="8010.ENSELUP00000040521"/>
<dbReference type="GO" id="GO:0045087">
    <property type="term" value="P:innate immune response"/>
    <property type="evidence" value="ECO:0007669"/>
    <property type="project" value="UniProtKB-KW"/>
</dbReference>
<dbReference type="PANTHER" id="PTHR10271:SF14">
    <property type="entry name" value="INTERFERON-INDUCED PROTEIN WITH TETRATRICOPEPTIDE REPEATS-RELATED"/>
    <property type="match status" value="1"/>
</dbReference>
<evidence type="ECO:0000256" key="3">
    <source>
        <dbReference type="ARBA" id="ARBA00022803"/>
    </source>
</evidence>
<reference evidence="7" key="1">
    <citation type="journal article" date="2014" name="PLoS ONE">
        <title>The genome and linkage map of the northern pike (Esox lucius): conserved synteny revealed between the salmonid sister group and the Neoteleostei.</title>
        <authorList>
            <person name="Rondeau E.B."/>
            <person name="Minkley D.R."/>
            <person name="Leong J.S."/>
            <person name="Messmer A.M."/>
            <person name="Jantzen J.R."/>
            <person name="von Schalburg K.R."/>
            <person name="Lemon C."/>
            <person name="Bird N.H."/>
            <person name="Koop B.F."/>
        </authorList>
    </citation>
    <scope>NUCLEOTIDE SEQUENCE</scope>
</reference>
<keyword evidence="7" id="KW-1185">Reference proteome</keyword>
<evidence type="ECO:0000256" key="5">
    <source>
        <dbReference type="ARBA" id="ARBA00038336"/>
    </source>
</evidence>